<evidence type="ECO:0000313" key="2">
    <source>
        <dbReference type="Proteomes" id="UP000274920"/>
    </source>
</evidence>
<evidence type="ECO:0000313" key="1">
    <source>
        <dbReference type="EMBL" id="RRK30506.1"/>
    </source>
</evidence>
<proteinExistence type="predicted"/>
<comment type="caution">
    <text evidence="1">The sequence shown here is derived from an EMBL/GenBank/DDBJ whole genome shotgun (WGS) entry which is preliminary data.</text>
</comment>
<protein>
    <submittedName>
        <fullName evidence="1">Uncharacterized protein</fullName>
    </submittedName>
</protein>
<sequence length="71" mass="7715">MGVKERVHAADTEKGSGYKFTDLFRIFAQKPVLITITAVLAYHVGTMFCSAVNAHQYGYHAAVPVDKGKTG</sequence>
<dbReference type="EMBL" id="RHJS01000002">
    <property type="protein sequence ID" value="RRK30506.1"/>
    <property type="molecule type" value="Genomic_DNA"/>
</dbReference>
<reference evidence="1" key="1">
    <citation type="submission" date="2018-10" db="EMBL/GenBank/DDBJ databases">
        <title>Schaedlerella arabinophila gen. nov. sp. nov., isolated from the mouse intestinal tract and comparative analysis with the genome of the closely related altered Schaedler flora strain ASF502.</title>
        <authorList>
            <person name="Miyake S."/>
            <person name="Soh M."/>
            <person name="Seedorf H."/>
        </authorList>
    </citation>
    <scope>NUCLEOTIDE SEQUENCE [LARGE SCALE GENOMIC DNA]</scope>
    <source>
        <strain evidence="1">DSM 106076</strain>
    </source>
</reference>
<keyword evidence="2" id="KW-1185">Reference proteome</keyword>
<accession>A0A426DCH2</accession>
<dbReference type="Proteomes" id="UP000274920">
    <property type="component" value="Unassembled WGS sequence"/>
</dbReference>
<organism evidence="1 2">
    <name type="scientific">Schaedlerella arabinosiphila</name>
    <dbReference type="NCBI Taxonomy" id="2044587"/>
    <lineage>
        <taxon>Bacteria</taxon>
        <taxon>Bacillati</taxon>
        <taxon>Bacillota</taxon>
        <taxon>Clostridia</taxon>
        <taxon>Lachnospirales</taxon>
        <taxon>Lachnospiraceae</taxon>
        <taxon>Schaedlerella</taxon>
    </lineage>
</organism>
<dbReference type="AlphaFoldDB" id="A0A426DCH2"/>
<gene>
    <name evidence="1" type="ORF">EBB54_03255</name>
</gene>
<name>A0A426DCH2_9FIRM</name>